<dbReference type="GO" id="GO:0000981">
    <property type="term" value="F:DNA-binding transcription factor activity, RNA polymerase II-specific"/>
    <property type="evidence" value="ECO:0007669"/>
    <property type="project" value="TreeGrafter"/>
</dbReference>
<feature type="compositionally biased region" description="Low complexity" evidence="4">
    <location>
        <begin position="112"/>
        <end position="125"/>
    </location>
</feature>
<feature type="domain" description="ETS" evidence="5">
    <location>
        <begin position="508"/>
        <end position="591"/>
    </location>
</feature>
<keyword evidence="3" id="KW-0539">Nucleus</keyword>
<dbReference type="InterPro" id="IPR003118">
    <property type="entry name" value="Pointed_dom"/>
</dbReference>
<dbReference type="PRINTS" id="PR00454">
    <property type="entry name" value="ETSDOMAIN"/>
</dbReference>
<protein>
    <recommendedName>
        <fullName evidence="5">ETS domain-containing protein</fullName>
    </recommendedName>
</protein>
<evidence type="ECO:0000256" key="1">
    <source>
        <dbReference type="ARBA" id="ARBA00005562"/>
    </source>
</evidence>
<sequence>MEFEEVLGFTPDVIHIYQQAMCSPGHYYPSPAWSPPSSEADYVTGGLGLVKNEPLSPQGALVGAGMNSPRAGHTAPSVTPPPTTTLYHAHMPSTELNGNNITGYAPLTPPYNSNNNNSRQSPSQSAYWMSAGSTTPPPYESEYYSSGTCSPRHTDVHETKYADVLLHQVQHSSPSPNVNKQITATHPATSNSAPNNSSSSSSSSSSINSNGNSAGTAGCLEGLNDDGALEQLRAICLQQAASDVQVACHMLNISPNPNSWNIHDVQRWILWLVKEEKLEYAAEHMHVFSKVNGARLVTLCDNYQKMSLQQGPQVVSAQRLMVETVCAHLDIWKSAAQTIGCATSANTTDANSSNNSDRTGDNSACHHGQQLQITSTISNNSFSSLHTQDCNQQLDDIDLLPYQLSQVPDYVALHQHQQQHHHSSYSAQHVTTPGQMSGTQTLKYPLAAYGGATGLEIQLNAASTCSSSMYPGHSSPPLYGDLNEEGYSDDEECSSGGSLGPSGAGQHIHLWQFLKELLSDPHQHHNCIRWLDRAKGIFKIEDSVRVAKLWGRRKNRPAMNYDKLSRSIRQYYRKGIMKKTERSQRLVYQFCPAYAN</sequence>
<dbReference type="Pfam" id="PF00178">
    <property type="entry name" value="Ets"/>
    <property type="match status" value="1"/>
</dbReference>
<dbReference type="KEGG" id="vde:111247070"/>
<dbReference type="Gene3D" id="1.10.10.10">
    <property type="entry name" value="Winged helix-like DNA-binding domain superfamily/Winged helix DNA-binding domain"/>
    <property type="match status" value="1"/>
</dbReference>
<dbReference type="GeneID" id="111247070"/>
<accession>A0A7M7JZK3</accession>
<keyword evidence="2 3" id="KW-0238">DNA-binding</keyword>
<dbReference type="SMART" id="SM00413">
    <property type="entry name" value="ETS"/>
    <property type="match status" value="1"/>
</dbReference>
<dbReference type="FunFam" id="1.10.10.10:FF:000996">
    <property type="entry name" value="Predicted protein"/>
    <property type="match status" value="1"/>
</dbReference>
<dbReference type="PROSITE" id="PS50061">
    <property type="entry name" value="ETS_DOMAIN_3"/>
    <property type="match status" value="1"/>
</dbReference>
<dbReference type="Proteomes" id="UP000594260">
    <property type="component" value="Unplaced"/>
</dbReference>
<dbReference type="Gene3D" id="1.10.150.50">
    <property type="entry name" value="Transcription Factor, Ets-1"/>
    <property type="match status" value="1"/>
</dbReference>
<evidence type="ECO:0000313" key="6">
    <source>
        <dbReference type="EnsemblMetazoa" id="XP_022653350"/>
    </source>
</evidence>
<dbReference type="CTD" id="43334"/>
<feature type="compositionally biased region" description="Low complexity" evidence="4">
    <location>
        <begin position="345"/>
        <end position="357"/>
    </location>
</feature>
<feature type="region of interest" description="Disordered" evidence="4">
    <location>
        <begin position="345"/>
        <end position="367"/>
    </location>
</feature>
<dbReference type="OMA" id="CTISTEY"/>
<dbReference type="InterPro" id="IPR036390">
    <property type="entry name" value="WH_DNA-bd_sf"/>
</dbReference>
<evidence type="ECO:0000313" key="7">
    <source>
        <dbReference type="Proteomes" id="UP000594260"/>
    </source>
</evidence>
<dbReference type="GO" id="GO:0005634">
    <property type="term" value="C:nucleus"/>
    <property type="evidence" value="ECO:0007669"/>
    <property type="project" value="UniProtKB-SubCell"/>
</dbReference>
<dbReference type="InterPro" id="IPR046328">
    <property type="entry name" value="ETS_fam"/>
</dbReference>
<dbReference type="PANTHER" id="PTHR11849">
    <property type="entry name" value="ETS"/>
    <property type="match status" value="1"/>
</dbReference>
<dbReference type="GO" id="GO:0043565">
    <property type="term" value="F:sequence-specific DNA binding"/>
    <property type="evidence" value="ECO:0007669"/>
    <property type="project" value="InterPro"/>
</dbReference>
<feature type="region of interest" description="Disordered" evidence="4">
    <location>
        <begin position="97"/>
        <end position="151"/>
    </location>
</feature>
<feature type="compositionally biased region" description="Low complexity" evidence="4">
    <location>
        <begin position="190"/>
        <end position="211"/>
    </location>
</feature>
<dbReference type="InterPro" id="IPR013761">
    <property type="entry name" value="SAM/pointed_sf"/>
</dbReference>
<keyword evidence="7" id="KW-1185">Reference proteome</keyword>
<evidence type="ECO:0000256" key="2">
    <source>
        <dbReference type="ARBA" id="ARBA00023125"/>
    </source>
</evidence>
<dbReference type="InterPro" id="IPR000418">
    <property type="entry name" value="Ets_dom"/>
</dbReference>
<reference evidence="6" key="1">
    <citation type="submission" date="2021-01" db="UniProtKB">
        <authorList>
            <consortium name="EnsemblMetazoa"/>
        </authorList>
    </citation>
    <scope>IDENTIFICATION</scope>
</reference>
<feature type="compositionally biased region" description="Polar residues" evidence="4">
    <location>
        <begin position="171"/>
        <end position="189"/>
    </location>
</feature>
<dbReference type="SUPFAM" id="SSF47769">
    <property type="entry name" value="SAM/Pointed domain"/>
    <property type="match status" value="1"/>
</dbReference>
<organism evidence="6 7">
    <name type="scientific">Varroa destructor</name>
    <name type="common">Honeybee mite</name>
    <dbReference type="NCBI Taxonomy" id="109461"/>
    <lineage>
        <taxon>Eukaryota</taxon>
        <taxon>Metazoa</taxon>
        <taxon>Ecdysozoa</taxon>
        <taxon>Arthropoda</taxon>
        <taxon>Chelicerata</taxon>
        <taxon>Arachnida</taxon>
        <taxon>Acari</taxon>
        <taxon>Parasitiformes</taxon>
        <taxon>Mesostigmata</taxon>
        <taxon>Gamasina</taxon>
        <taxon>Dermanyssoidea</taxon>
        <taxon>Varroidae</taxon>
        <taxon>Varroa</taxon>
    </lineage>
</organism>
<dbReference type="SUPFAM" id="SSF46785">
    <property type="entry name" value="Winged helix' DNA-binding domain"/>
    <property type="match status" value="1"/>
</dbReference>
<dbReference type="RefSeq" id="XP_022653350.1">
    <property type="nucleotide sequence ID" value="XM_022797615.1"/>
</dbReference>
<feature type="region of interest" description="Disordered" evidence="4">
    <location>
        <begin position="171"/>
        <end position="211"/>
    </location>
</feature>
<dbReference type="EnsemblMetazoa" id="XM_022797615">
    <property type="protein sequence ID" value="XP_022653350"/>
    <property type="gene ID" value="LOC111247070"/>
</dbReference>
<dbReference type="AlphaFoldDB" id="A0A7M7JZK3"/>
<dbReference type="FunCoup" id="A0A7M7JZK3">
    <property type="interactions" value="35"/>
</dbReference>
<dbReference type="SMART" id="SM00251">
    <property type="entry name" value="SAM_PNT"/>
    <property type="match status" value="1"/>
</dbReference>
<comment type="similarity">
    <text evidence="1 3">Belongs to the ETS family.</text>
</comment>
<evidence type="ECO:0000256" key="3">
    <source>
        <dbReference type="RuleBase" id="RU004019"/>
    </source>
</evidence>
<proteinExistence type="inferred from homology"/>
<dbReference type="GO" id="GO:0030154">
    <property type="term" value="P:cell differentiation"/>
    <property type="evidence" value="ECO:0007669"/>
    <property type="project" value="TreeGrafter"/>
</dbReference>
<dbReference type="OrthoDB" id="5961210at2759"/>
<evidence type="ECO:0000256" key="4">
    <source>
        <dbReference type="SAM" id="MobiDB-lite"/>
    </source>
</evidence>
<dbReference type="PROSITE" id="PS00345">
    <property type="entry name" value="ETS_DOMAIN_1"/>
    <property type="match status" value="1"/>
</dbReference>
<name>A0A7M7JZK3_VARDE</name>
<dbReference type="PROSITE" id="PS00346">
    <property type="entry name" value="ETS_DOMAIN_2"/>
    <property type="match status" value="1"/>
</dbReference>
<evidence type="ECO:0000259" key="5">
    <source>
        <dbReference type="PROSITE" id="PS50061"/>
    </source>
</evidence>
<dbReference type="InParanoid" id="A0A7M7JZK3"/>
<dbReference type="PANTHER" id="PTHR11849:SF182">
    <property type="entry name" value="SAM POINTED DOMAIN-CONTAINING ETS TRANSCRIPTION FACTOR"/>
    <property type="match status" value="1"/>
</dbReference>
<dbReference type="Pfam" id="PF02198">
    <property type="entry name" value="SAM_PNT"/>
    <property type="match status" value="1"/>
</dbReference>
<dbReference type="InterPro" id="IPR036388">
    <property type="entry name" value="WH-like_DNA-bd_sf"/>
</dbReference>
<comment type="subcellular location">
    <subcellularLocation>
        <location evidence="3">Nucleus</location>
    </subcellularLocation>
</comment>